<sequence length="173" mass="19874">MEEPGRDFFQLPFVNLRVDEGGGPKGFSTGVKFLLMDEELKEIQGLLEDADHVAATSLKKYVKIVLPHVVLVAVVCLYAVAGAWIFYSLESPHEDKLKKIGVQSIKELRKELVQVLWSKRDQMKTAGMHSWTRLTDTKLQKFNEYLSGRDQYEVKSSGLRVVQYFLQQQLWLL</sequence>
<gene>
    <name evidence="2" type="ORF">GPUH_LOCUS17574</name>
</gene>
<feature type="transmembrane region" description="Helical" evidence="1">
    <location>
        <begin position="65"/>
        <end position="89"/>
    </location>
</feature>
<dbReference type="WBParaSite" id="GPUH_0001759601-mRNA-1">
    <property type="protein sequence ID" value="GPUH_0001759601-mRNA-1"/>
    <property type="gene ID" value="GPUH_0001759601"/>
</dbReference>
<keyword evidence="1" id="KW-1133">Transmembrane helix</keyword>
<organism evidence="4">
    <name type="scientific">Gongylonema pulchrum</name>
    <dbReference type="NCBI Taxonomy" id="637853"/>
    <lineage>
        <taxon>Eukaryota</taxon>
        <taxon>Metazoa</taxon>
        <taxon>Ecdysozoa</taxon>
        <taxon>Nematoda</taxon>
        <taxon>Chromadorea</taxon>
        <taxon>Rhabditida</taxon>
        <taxon>Spirurina</taxon>
        <taxon>Spiruromorpha</taxon>
        <taxon>Spiruroidea</taxon>
        <taxon>Gongylonematidae</taxon>
        <taxon>Gongylonema</taxon>
    </lineage>
</organism>
<dbReference type="Proteomes" id="UP000271098">
    <property type="component" value="Unassembled WGS sequence"/>
</dbReference>
<dbReference type="AlphaFoldDB" id="A0A183E9D3"/>
<accession>A0A183E9D3</accession>
<name>A0A183E9D3_9BILA</name>
<protein>
    <submittedName>
        <fullName evidence="4">MSC domain-containing protein</fullName>
    </submittedName>
</protein>
<evidence type="ECO:0000313" key="4">
    <source>
        <dbReference type="WBParaSite" id="GPUH_0001759601-mRNA-1"/>
    </source>
</evidence>
<reference evidence="2 3" key="2">
    <citation type="submission" date="2018-11" db="EMBL/GenBank/DDBJ databases">
        <authorList>
            <consortium name="Pathogen Informatics"/>
        </authorList>
    </citation>
    <scope>NUCLEOTIDE SEQUENCE [LARGE SCALE GENOMIC DNA]</scope>
</reference>
<proteinExistence type="predicted"/>
<reference evidence="4" key="1">
    <citation type="submission" date="2016-06" db="UniProtKB">
        <authorList>
            <consortium name="WormBaseParasite"/>
        </authorList>
    </citation>
    <scope>IDENTIFICATION</scope>
</reference>
<keyword evidence="1" id="KW-0812">Transmembrane</keyword>
<keyword evidence="3" id="KW-1185">Reference proteome</keyword>
<evidence type="ECO:0000313" key="2">
    <source>
        <dbReference type="EMBL" id="VDN30056.1"/>
    </source>
</evidence>
<evidence type="ECO:0000313" key="3">
    <source>
        <dbReference type="Proteomes" id="UP000271098"/>
    </source>
</evidence>
<dbReference type="OrthoDB" id="5867981at2759"/>
<keyword evidence="1" id="KW-0472">Membrane</keyword>
<evidence type="ECO:0000256" key="1">
    <source>
        <dbReference type="SAM" id="Phobius"/>
    </source>
</evidence>
<dbReference type="Gene3D" id="1.10.287.70">
    <property type="match status" value="1"/>
</dbReference>
<dbReference type="EMBL" id="UYRT01085376">
    <property type="protein sequence ID" value="VDN30056.1"/>
    <property type="molecule type" value="Genomic_DNA"/>
</dbReference>